<dbReference type="Gene3D" id="3.40.190.290">
    <property type="match status" value="1"/>
</dbReference>
<gene>
    <name evidence="6" type="ORF">DFP86_104226</name>
</gene>
<dbReference type="Pfam" id="PF00126">
    <property type="entry name" value="HTH_1"/>
    <property type="match status" value="1"/>
</dbReference>
<dbReference type="NCBIfam" id="NF008095">
    <property type="entry name" value="PRK10837.1"/>
    <property type="match status" value="1"/>
</dbReference>
<keyword evidence="7" id="KW-1185">Reference proteome</keyword>
<dbReference type="RefSeq" id="WP_133679357.1">
    <property type="nucleotide sequence ID" value="NZ_SNZP01000004.1"/>
</dbReference>
<evidence type="ECO:0000313" key="6">
    <source>
        <dbReference type="EMBL" id="TDR80726.1"/>
    </source>
</evidence>
<protein>
    <submittedName>
        <fullName evidence="6">DNA-binding transcriptional LysR family regulator</fullName>
    </submittedName>
</protein>
<comment type="similarity">
    <text evidence="1">Belongs to the LysR transcriptional regulatory family.</text>
</comment>
<dbReference type="InterPro" id="IPR036388">
    <property type="entry name" value="WH-like_DNA-bd_sf"/>
</dbReference>
<dbReference type="GO" id="GO:0003700">
    <property type="term" value="F:DNA-binding transcription factor activity"/>
    <property type="evidence" value="ECO:0007669"/>
    <property type="project" value="InterPro"/>
</dbReference>
<proteinExistence type="inferred from homology"/>
<dbReference type="InterPro" id="IPR000847">
    <property type="entry name" value="LysR_HTH_N"/>
</dbReference>
<dbReference type="SUPFAM" id="SSF53850">
    <property type="entry name" value="Periplasmic binding protein-like II"/>
    <property type="match status" value="1"/>
</dbReference>
<dbReference type="InterPro" id="IPR036390">
    <property type="entry name" value="WH_DNA-bd_sf"/>
</dbReference>
<keyword evidence="2" id="KW-0805">Transcription regulation</keyword>
<evidence type="ECO:0000256" key="4">
    <source>
        <dbReference type="ARBA" id="ARBA00023163"/>
    </source>
</evidence>
<dbReference type="InterPro" id="IPR005119">
    <property type="entry name" value="LysR_subst-bd"/>
</dbReference>
<evidence type="ECO:0000256" key="1">
    <source>
        <dbReference type="ARBA" id="ARBA00009437"/>
    </source>
</evidence>
<dbReference type="PANTHER" id="PTHR30126">
    <property type="entry name" value="HTH-TYPE TRANSCRIPTIONAL REGULATOR"/>
    <property type="match status" value="1"/>
</dbReference>
<keyword evidence="3 6" id="KW-0238">DNA-binding</keyword>
<dbReference type="CDD" id="cd08420">
    <property type="entry name" value="PBP2_CysL_like"/>
    <property type="match status" value="1"/>
</dbReference>
<dbReference type="EMBL" id="SNZP01000004">
    <property type="protein sequence ID" value="TDR80726.1"/>
    <property type="molecule type" value="Genomic_DNA"/>
</dbReference>
<evidence type="ECO:0000256" key="3">
    <source>
        <dbReference type="ARBA" id="ARBA00023125"/>
    </source>
</evidence>
<name>A0A4R7BAN0_9NEIS</name>
<dbReference type="Proteomes" id="UP000295611">
    <property type="component" value="Unassembled WGS sequence"/>
</dbReference>
<dbReference type="AlphaFoldDB" id="A0A4R7BAN0"/>
<keyword evidence="4" id="KW-0804">Transcription</keyword>
<dbReference type="OrthoDB" id="9808620at2"/>
<dbReference type="PANTHER" id="PTHR30126:SF94">
    <property type="entry name" value="LYSR FAMILY TRANSCRIPTIONAL REGULATOR"/>
    <property type="match status" value="1"/>
</dbReference>
<evidence type="ECO:0000313" key="7">
    <source>
        <dbReference type="Proteomes" id="UP000295611"/>
    </source>
</evidence>
<dbReference type="PRINTS" id="PR00039">
    <property type="entry name" value="HTHLYSR"/>
</dbReference>
<dbReference type="PROSITE" id="PS50931">
    <property type="entry name" value="HTH_LYSR"/>
    <property type="match status" value="1"/>
</dbReference>
<sequence length="289" mass="31455">MSLRLSLRELEVFVAICEELNVTRAATRLAMTQSAASQSLSSLESALETVLFDRVGRRLVANEHGRLLLPRARAILDLGHEVQTLFSGTAANLRLGASTTIANYLLPQQIARFRASQPAVRLELMVGNTDEIVAAVAAFRVDVGFIEGPCHHPELQVQAWRDDELVVVVGAQHPFAKSMPSLLTLARAEWILREAGSGTRQEVERLLLPRLGSFAVAMEVGDSEAIKHAVAAGLGVSCLPRRVVAGELARGELVALPLATLTRNLYRVMHRDKALTRGMAQFLSLLDEA</sequence>
<accession>A0A4R7BAN0</accession>
<evidence type="ECO:0000259" key="5">
    <source>
        <dbReference type="PROSITE" id="PS50931"/>
    </source>
</evidence>
<dbReference type="SUPFAM" id="SSF46785">
    <property type="entry name" value="Winged helix' DNA-binding domain"/>
    <property type="match status" value="1"/>
</dbReference>
<dbReference type="Pfam" id="PF03466">
    <property type="entry name" value="LysR_substrate"/>
    <property type="match status" value="1"/>
</dbReference>
<organism evidence="6 7">
    <name type="scientific">Paludibacterium purpuratum</name>
    <dbReference type="NCBI Taxonomy" id="1144873"/>
    <lineage>
        <taxon>Bacteria</taxon>
        <taxon>Pseudomonadati</taxon>
        <taxon>Pseudomonadota</taxon>
        <taxon>Betaproteobacteria</taxon>
        <taxon>Neisseriales</taxon>
        <taxon>Chromobacteriaceae</taxon>
        <taxon>Paludibacterium</taxon>
    </lineage>
</organism>
<dbReference type="Gene3D" id="1.10.10.10">
    <property type="entry name" value="Winged helix-like DNA-binding domain superfamily/Winged helix DNA-binding domain"/>
    <property type="match status" value="1"/>
</dbReference>
<dbReference type="GO" id="GO:0000976">
    <property type="term" value="F:transcription cis-regulatory region binding"/>
    <property type="evidence" value="ECO:0007669"/>
    <property type="project" value="TreeGrafter"/>
</dbReference>
<reference evidence="6 7" key="1">
    <citation type="submission" date="2019-03" db="EMBL/GenBank/DDBJ databases">
        <title>Genomic Encyclopedia of Type Strains, Phase III (KMG-III): the genomes of soil and plant-associated and newly described type strains.</title>
        <authorList>
            <person name="Whitman W."/>
        </authorList>
    </citation>
    <scope>NUCLEOTIDE SEQUENCE [LARGE SCALE GENOMIC DNA]</scope>
    <source>
        <strain evidence="6 7">CECT 8976</strain>
    </source>
</reference>
<evidence type="ECO:0000256" key="2">
    <source>
        <dbReference type="ARBA" id="ARBA00023015"/>
    </source>
</evidence>
<feature type="domain" description="HTH lysR-type" evidence="5">
    <location>
        <begin position="5"/>
        <end position="62"/>
    </location>
</feature>
<comment type="caution">
    <text evidence="6">The sequence shown here is derived from an EMBL/GenBank/DDBJ whole genome shotgun (WGS) entry which is preliminary data.</text>
</comment>